<sequence length="239" mass="26796">MALAIFDLDETLVACDSCSEFSKFMVAQGLAGPAFDVRHRQMMALYGSQQLVLSDYIRFFLAPLSALSCSDIQDLLPGFVEQYIVPKIYPQALQTLGEMRAQGHRVLIVSATAEFIVRAIATKLGVEDVLAIELAVEKNHYSGEIKGVPTFREGKVIRLQRWLSEQNETMDGAYFYSDSINDLPLLEQVDYPVVANADLQLQRIAEKRQWPAVNWAGTYPENEQAFCVTPLESQETTHV</sequence>
<dbReference type="Gene3D" id="1.20.1440.100">
    <property type="entry name" value="SG protein - dephosphorylation function"/>
    <property type="match status" value="1"/>
</dbReference>
<dbReference type="PANTHER" id="PTHR43344">
    <property type="entry name" value="PHOSPHOSERINE PHOSPHATASE"/>
    <property type="match status" value="1"/>
</dbReference>
<evidence type="ECO:0000256" key="1">
    <source>
        <dbReference type="ARBA" id="ARBA00022723"/>
    </source>
</evidence>
<evidence type="ECO:0000256" key="2">
    <source>
        <dbReference type="ARBA" id="ARBA00022801"/>
    </source>
</evidence>
<proteinExistence type="predicted"/>
<dbReference type="GO" id="GO:0016787">
    <property type="term" value="F:hydrolase activity"/>
    <property type="evidence" value="ECO:0007669"/>
    <property type="project" value="UniProtKB-KW"/>
</dbReference>
<dbReference type="InterPro" id="IPR050582">
    <property type="entry name" value="HAD-like_SerB"/>
</dbReference>
<dbReference type="NCBIfam" id="TIGR01488">
    <property type="entry name" value="HAD-SF-IB"/>
    <property type="match status" value="1"/>
</dbReference>
<accession>A0ABY5HIZ2</accession>
<dbReference type="Proteomes" id="UP001058461">
    <property type="component" value="Chromosome"/>
</dbReference>
<dbReference type="InterPro" id="IPR036412">
    <property type="entry name" value="HAD-like_sf"/>
</dbReference>
<reference evidence="4" key="1">
    <citation type="submission" date="2021-04" db="EMBL/GenBank/DDBJ databases">
        <title>Oceanospirillales bacteria with DddD are important DMSP degraders in coastal seawater.</title>
        <authorList>
            <person name="Liu J."/>
        </authorList>
    </citation>
    <scope>NUCLEOTIDE SEQUENCE</scope>
    <source>
        <strain evidence="4">D13-1</strain>
    </source>
</reference>
<dbReference type="PANTHER" id="PTHR43344:SF13">
    <property type="entry name" value="PHOSPHATASE RV3661-RELATED"/>
    <property type="match status" value="1"/>
</dbReference>
<protein>
    <submittedName>
        <fullName evidence="4">HAD family hydrolase</fullName>
    </submittedName>
</protein>
<dbReference type="NCBIfam" id="TIGR01490">
    <property type="entry name" value="HAD-SF-IB-hyp1"/>
    <property type="match status" value="1"/>
</dbReference>
<keyword evidence="2 4" id="KW-0378">Hydrolase</keyword>
<dbReference type="InterPro" id="IPR006385">
    <property type="entry name" value="HAD_hydro_SerB1"/>
</dbReference>
<dbReference type="Pfam" id="PF12710">
    <property type="entry name" value="HAD"/>
    <property type="match status" value="1"/>
</dbReference>
<organism evidence="4 5">
    <name type="scientific">Marinobacterium rhizophilum</name>
    <dbReference type="NCBI Taxonomy" id="420402"/>
    <lineage>
        <taxon>Bacteria</taxon>
        <taxon>Pseudomonadati</taxon>
        <taxon>Pseudomonadota</taxon>
        <taxon>Gammaproteobacteria</taxon>
        <taxon>Oceanospirillales</taxon>
        <taxon>Oceanospirillaceae</taxon>
        <taxon>Marinobacterium</taxon>
    </lineage>
</organism>
<dbReference type="EMBL" id="CP073347">
    <property type="protein sequence ID" value="UTW11568.1"/>
    <property type="molecule type" value="Genomic_DNA"/>
</dbReference>
<evidence type="ECO:0000313" key="4">
    <source>
        <dbReference type="EMBL" id="UTW11568.1"/>
    </source>
</evidence>
<keyword evidence="1" id="KW-0479">Metal-binding</keyword>
<dbReference type="RefSeq" id="WP_255853604.1">
    <property type="nucleotide sequence ID" value="NZ_CP073347.1"/>
</dbReference>
<dbReference type="InterPro" id="IPR023214">
    <property type="entry name" value="HAD_sf"/>
</dbReference>
<gene>
    <name evidence="4" type="ORF">KDW95_20330</name>
</gene>
<keyword evidence="5" id="KW-1185">Reference proteome</keyword>
<dbReference type="CDD" id="cd02612">
    <property type="entry name" value="HAD_PGPPase"/>
    <property type="match status" value="1"/>
</dbReference>
<dbReference type="Gene3D" id="3.40.50.1000">
    <property type="entry name" value="HAD superfamily/HAD-like"/>
    <property type="match status" value="1"/>
</dbReference>
<evidence type="ECO:0000256" key="3">
    <source>
        <dbReference type="ARBA" id="ARBA00022842"/>
    </source>
</evidence>
<keyword evidence="3" id="KW-0460">Magnesium</keyword>
<dbReference type="SUPFAM" id="SSF56784">
    <property type="entry name" value="HAD-like"/>
    <property type="match status" value="1"/>
</dbReference>
<name>A0ABY5HIZ2_9GAMM</name>
<evidence type="ECO:0000313" key="5">
    <source>
        <dbReference type="Proteomes" id="UP001058461"/>
    </source>
</evidence>